<reference evidence="1 2" key="1">
    <citation type="submission" date="2023-07" db="EMBL/GenBank/DDBJ databases">
        <title>Sorghum-associated microbial communities from plants grown in Nebraska, USA.</title>
        <authorList>
            <person name="Schachtman D."/>
        </authorList>
    </citation>
    <scope>NUCLEOTIDE SEQUENCE [LARGE SCALE GENOMIC DNA]</scope>
    <source>
        <strain evidence="1 2">BE190</strain>
    </source>
</reference>
<accession>A0ABU1V0E5</accession>
<keyword evidence="2" id="KW-1185">Reference proteome</keyword>
<protein>
    <recommendedName>
        <fullName evidence="3">PNPLA domain-containing protein</fullName>
    </recommendedName>
</protein>
<evidence type="ECO:0000313" key="2">
    <source>
        <dbReference type="Proteomes" id="UP001253595"/>
    </source>
</evidence>
<dbReference type="RefSeq" id="WP_310073497.1">
    <property type="nucleotide sequence ID" value="NZ_JAVDVX010000005.1"/>
</dbReference>
<name>A0ABU1V0E5_9GAMM</name>
<sequence>MLNFELKFAGNQFAELIFKLPCKQNILMVADGSLSFGTAGFGLSEFVTIIKSGGHNVATAHRTGGGVASTIAGNFNFATAATPVNRTNYDQLWLFGFSSSALSAAEQTTIAQFMQAGGGVFATGDHASIGSGMGTTLPRVRQMRNWASVPMTSPDRHDTVLEPGSDGIKQFEDQSDAIPQRIYPVFFSNGGPDNQASSWNVHPVLRHESGAVDYLPDHPHESECLAPVPAAGNFAGVEEWPMAAGVRIAPQVVAVSISAGRFVTNTGKPPVKPHSFGAISAYDGDAANVGRIVCDATWHHFVNVNLNGSGSGGRSGLYIAGNPTPEYLKIQRYYLNTARWLAPKNRRSCWPFLQAALTRFDFEIAELRLPFPHPCPWDPLLKIGVVAEEVMTRHWGLGAMAEIVDDLVASSDANPALAQLVKAQQELALTGDNTKEAEPSLLPLQNIRRVILGSIINQLAHKLPEDETKLASMFKRAQPKLIDTVITEAIDNAEQAIGDYLQRALKQTTAITKAIQGKRVTR</sequence>
<comment type="caution">
    <text evidence="1">The sequence shown here is derived from an EMBL/GenBank/DDBJ whole genome shotgun (WGS) entry which is preliminary data.</text>
</comment>
<evidence type="ECO:0000313" key="1">
    <source>
        <dbReference type="EMBL" id="MDR7090847.1"/>
    </source>
</evidence>
<dbReference type="Proteomes" id="UP001253595">
    <property type="component" value="Unassembled WGS sequence"/>
</dbReference>
<gene>
    <name evidence="1" type="ORF">J2X05_002873</name>
</gene>
<dbReference type="EMBL" id="JAVDVX010000005">
    <property type="protein sequence ID" value="MDR7090847.1"/>
    <property type="molecule type" value="Genomic_DNA"/>
</dbReference>
<organism evidence="1 2">
    <name type="scientific">Cellvibrio fibrivorans</name>
    <dbReference type="NCBI Taxonomy" id="126350"/>
    <lineage>
        <taxon>Bacteria</taxon>
        <taxon>Pseudomonadati</taxon>
        <taxon>Pseudomonadota</taxon>
        <taxon>Gammaproteobacteria</taxon>
        <taxon>Cellvibrionales</taxon>
        <taxon>Cellvibrionaceae</taxon>
        <taxon>Cellvibrio</taxon>
    </lineage>
</organism>
<evidence type="ECO:0008006" key="3">
    <source>
        <dbReference type="Google" id="ProtNLM"/>
    </source>
</evidence>
<proteinExistence type="predicted"/>